<dbReference type="PANTHER" id="PTHR23419">
    <property type="entry name" value="DIVALENT CATION TOLERANCE CUTA-RELATED"/>
    <property type="match status" value="1"/>
</dbReference>
<accession>A0A6I4V2A9</accession>
<dbReference type="OrthoDB" id="37622at2"/>
<name>A0A6I4V2A9_9SPHN</name>
<keyword evidence="3" id="KW-1185">Reference proteome</keyword>
<gene>
    <name evidence="2" type="ORF">GRI43_10720</name>
</gene>
<dbReference type="EMBL" id="WTYP01000002">
    <property type="protein sequence ID" value="MXP47855.1"/>
    <property type="molecule type" value="Genomic_DNA"/>
</dbReference>
<dbReference type="RefSeq" id="WP_160731104.1">
    <property type="nucleotide sequence ID" value="NZ_WTYP01000002.1"/>
</dbReference>
<evidence type="ECO:0000313" key="2">
    <source>
        <dbReference type="EMBL" id="MXP47855.1"/>
    </source>
</evidence>
<sequence>MTALIWSPFANKEQAGDAATTLLRENLIGCANMMPIDSVFQWQGEIEQGQECGALFKTSADLLDQAVCRLEEIHPYETPAIAGWKCDSAAAATAAWLGSIGQPGE</sequence>
<dbReference type="GO" id="GO:0010038">
    <property type="term" value="P:response to metal ion"/>
    <property type="evidence" value="ECO:0007669"/>
    <property type="project" value="InterPro"/>
</dbReference>
<dbReference type="PANTHER" id="PTHR23419:SF8">
    <property type="entry name" value="FI09726P"/>
    <property type="match status" value="1"/>
</dbReference>
<dbReference type="Proteomes" id="UP000471435">
    <property type="component" value="Unassembled WGS sequence"/>
</dbReference>
<comment type="caution">
    <text evidence="2">The sequence shown here is derived from an EMBL/GenBank/DDBJ whole genome shotgun (WGS) entry which is preliminary data.</text>
</comment>
<evidence type="ECO:0000256" key="1">
    <source>
        <dbReference type="ARBA" id="ARBA00010169"/>
    </source>
</evidence>
<dbReference type="InterPro" id="IPR015867">
    <property type="entry name" value="N-reg_PII/ATP_PRibTrfase_C"/>
</dbReference>
<evidence type="ECO:0000313" key="3">
    <source>
        <dbReference type="Proteomes" id="UP000471435"/>
    </source>
</evidence>
<proteinExistence type="inferred from homology"/>
<dbReference type="Gene3D" id="3.30.70.120">
    <property type="match status" value="1"/>
</dbReference>
<reference evidence="2 3" key="1">
    <citation type="submission" date="2019-12" db="EMBL/GenBank/DDBJ databases">
        <title>Genomic-based taxomic classification of the family Erythrobacteraceae.</title>
        <authorList>
            <person name="Xu L."/>
        </authorList>
    </citation>
    <scope>NUCLEOTIDE SEQUENCE [LARGE SCALE GENOMIC DNA]</scope>
    <source>
        <strain evidence="2 3">SW-109</strain>
    </source>
</reference>
<dbReference type="SUPFAM" id="SSF54913">
    <property type="entry name" value="GlnB-like"/>
    <property type="match status" value="1"/>
</dbReference>
<dbReference type="GO" id="GO:0005507">
    <property type="term" value="F:copper ion binding"/>
    <property type="evidence" value="ECO:0007669"/>
    <property type="project" value="TreeGrafter"/>
</dbReference>
<dbReference type="AlphaFoldDB" id="A0A6I4V2A9"/>
<protein>
    <submittedName>
        <fullName evidence="2">Divalent cation tolerance protein CutA</fullName>
    </submittedName>
</protein>
<comment type="similarity">
    <text evidence="1">Belongs to the CutA family.</text>
</comment>
<organism evidence="2 3">
    <name type="scientific">Pontixanthobacter luteolus</name>
    <dbReference type="NCBI Taxonomy" id="295089"/>
    <lineage>
        <taxon>Bacteria</taxon>
        <taxon>Pseudomonadati</taxon>
        <taxon>Pseudomonadota</taxon>
        <taxon>Alphaproteobacteria</taxon>
        <taxon>Sphingomonadales</taxon>
        <taxon>Erythrobacteraceae</taxon>
        <taxon>Pontixanthobacter</taxon>
    </lineage>
</organism>
<dbReference type="Pfam" id="PF03091">
    <property type="entry name" value="CutA1"/>
    <property type="match status" value="1"/>
</dbReference>
<dbReference type="InterPro" id="IPR011322">
    <property type="entry name" value="N-reg_PII-like_a/b"/>
</dbReference>
<dbReference type="InterPro" id="IPR004323">
    <property type="entry name" value="Ion_tolerance_CutA"/>
</dbReference>